<evidence type="ECO:0000313" key="5">
    <source>
        <dbReference type="Proteomes" id="UP001202479"/>
    </source>
</evidence>
<dbReference type="Gene3D" id="2.60.120.470">
    <property type="entry name" value="PITH domain"/>
    <property type="match status" value="1"/>
</dbReference>
<evidence type="ECO:0000313" key="4">
    <source>
        <dbReference type="EMBL" id="KAI3405346.2"/>
    </source>
</evidence>
<gene>
    <name evidence="4" type="ORF">KGF56_001843</name>
</gene>
<keyword evidence="5" id="KW-1185">Reference proteome</keyword>
<dbReference type="PROSITE" id="PS51352">
    <property type="entry name" value="THIOREDOXIN_2"/>
    <property type="match status" value="1"/>
</dbReference>
<dbReference type="GO" id="GO:0005737">
    <property type="term" value="C:cytoplasm"/>
    <property type="evidence" value="ECO:0007669"/>
    <property type="project" value="UniProtKB-ARBA"/>
</dbReference>
<dbReference type="Gene3D" id="3.40.30.10">
    <property type="entry name" value="Glutaredoxin"/>
    <property type="match status" value="1"/>
</dbReference>
<sequence length="324" mass="37115">MAICFVRSVEDFDNYLKNNRAVVANFTASWCGPCRAISPVIDKMYTVFQYVEFVRVNLDRQKALAAKYTVSSIPTFIFFKDGHEEARVQGPNTEMLMKELQLFNEISWGKDRQGNGEPKVKTRLNSHSEEIRDFIPSGFDVINTHIEFRSFEAHNVKQVYQSCTVEKPFRVDSRAVPNSSVISDSDSQMLFLVPLLNISKVYSILIKIKPLVVTDSSIIDDEEFSQIQVPRVIKIWPNLRHMISFEDAANDRNAPHSETLDCKEGTEKWIEIRLKYVKFQNVQSLCFFFDGDDEDLHTTVAKVLIIGVTGDLKKQKTLSSLGKR</sequence>
<dbReference type="InterPro" id="IPR036249">
    <property type="entry name" value="Thioredoxin-like_sf"/>
</dbReference>
<dbReference type="InterPro" id="IPR008979">
    <property type="entry name" value="Galactose-bd-like_sf"/>
</dbReference>
<keyword evidence="1" id="KW-1015">Disulfide bond</keyword>
<dbReference type="Pfam" id="PF06201">
    <property type="entry name" value="PITH"/>
    <property type="match status" value="1"/>
</dbReference>
<dbReference type="Pfam" id="PF00085">
    <property type="entry name" value="Thioredoxin"/>
    <property type="match status" value="1"/>
</dbReference>
<dbReference type="PRINTS" id="PR00421">
    <property type="entry name" value="THIOREDOXIN"/>
</dbReference>
<dbReference type="PANTHER" id="PTHR46115">
    <property type="entry name" value="THIOREDOXIN-LIKE PROTEIN 1"/>
    <property type="match status" value="1"/>
</dbReference>
<dbReference type="Proteomes" id="UP001202479">
    <property type="component" value="Unassembled WGS sequence"/>
</dbReference>
<dbReference type="InterPro" id="IPR010400">
    <property type="entry name" value="PITH_dom"/>
</dbReference>
<dbReference type="PROSITE" id="PS51532">
    <property type="entry name" value="PITH"/>
    <property type="match status" value="1"/>
</dbReference>
<evidence type="ECO:0000259" key="3">
    <source>
        <dbReference type="PROSITE" id="PS51532"/>
    </source>
</evidence>
<dbReference type="AlphaFoldDB" id="A0AAI9SY95"/>
<dbReference type="GeneID" id="73379460"/>
<organism evidence="4 5">
    <name type="scientific">Candida oxycetoniae</name>
    <dbReference type="NCBI Taxonomy" id="497107"/>
    <lineage>
        <taxon>Eukaryota</taxon>
        <taxon>Fungi</taxon>
        <taxon>Dikarya</taxon>
        <taxon>Ascomycota</taxon>
        <taxon>Saccharomycotina</taxon>
        <taxon>Pichiomycetes</taxon>
        <taxon>Debaryomycetaceae</taxon>
        <taxon>Candida/Lodderomyces clade</taxon>
        <taxon>Candida</taxon>
    </lineage>
</organism>
<feature type="domain" description="Thioredoxin" evidence="2">
    <location>
        <begin position="1"/>
        <end position="105"/>
    </location>
</feature>
<dbReference type="PROSITE" id="PS00194">
    <property type="entry name" value="THIOREDOXIN_1"/>
    <property type="match status" value="1"/>
</dbReference>
<comment type="caution">
    <text evidence="4">The sequence shown here is derived from an EMBL/GenBank/DDBJ whole genome shotgun (WGS) entry which is preliminary data.</text>
</comment>
<name>A0AAI9SY95_9ASCO</name>
<feature type="domain" description="PITH" evidence="3">
    <location>
        <begin position="131"/>
        <end position="324"/>
    </location>
</feature>
<dbReference type="InterPro" id="IPR017937">
    <property type="entry name" value="Thioredoxin_CS"/>
</dbReference>
<accession>A0AAI9SY95</accession>
<reference evidence="4" key="1">
    <citation type="journal article" date="2022" name="DNA Res.">
        <title>Genome analysis of five recently described species of the CUG-Ser clade uncovers Candida theae as a new hybrid lineage with pathogenic potential in the Candida parapsilosis species complex.</title>
        <authorList>
            <person name="Mixao V."/>
            <person name="Del Olmo V."/>
            <person name="Hegedusova E."/>
            <person name="Saus E."/>
            <person name="Pryszcz L."/>
            <person name="Cillingova A."/>
            <person name="Nosek J."/>
            <person name="Gabaldon T."/>
        </authorList>
    </citation>
    <scope>NUCLEOTIDE SEQUENCE</scope>
    <source>
        <strain evidence="4">CBS 10844</strain>
    </source>
</reference>
<dbReference type="SUPFAM" id="SSF49785">
    <property type="entry name" value="Galactose-binding domain-like"/>
    <property type="match status" value="1"/>
</dbReference>
<dbReference type="EMBL" id="JAHUZD010000039">
    <property type="protein sequence ID" value="KAI3405346.2"/>
    <property type="molecule type" value="Genomic_DNA"/>
</dbReference>
<dbReference type="InterPro" id="IPR037047">
    <property type="entry name" value="PITH_dom_sf"/>
</dbReference>
<evidence type="ECO:0000256" key="1">
    <source>
        <dbReference type="ARBA" id="ARBA00023157"/>
    </source>
</evidence>
<dbReference type="SUPFAM" id="SSF52833">
    <property type="entry name" value="Thioredoxin-like"/>
    <property type="match status" value="1"/>
</dbReference>
<dbReference type="InterPro" id="IPR013766">
    <property type="entry name" value="Thioredoxin_domain"/>
</dbReference>
<evidence type="ECO:0000259" key="2">
    <source>
        <dbReference type="PROSITE" id="PS51352"/>
    </source>
</evidence>
<dbReference type="RefSeq" id="XP_049181091.1">
    <property type="nucleotide sequence ID" value="XM_049323009.1"/>
</dbReference>
<proteinExistence type="predicted"/>
<protein>
    <submittedName>
        <fullName evidence="4">Txl1</fullName>
    </submittedName>
</protein>
<dbReference type="CDD" id="cd02947">
    <property type="entry name" value="TRX_family"/>
    <property type="match status" value="1"/>
</dbReference>